<name>A0A4Z0V672_9BACT</name>
<evidence type="ECO:0000256" key="4">
    <source>
        <dbReference type="ARBA" id="ARBA00022801"/>
    </source>
</evidence>
<dbReference type="NCBIfam" id="TIGR00705">
    <property type="entry name" value="SppA_67K"/>
    <property type="match status" value="1"/>
</dbReference>
<dbReference type="AlphaFoldDB" id="A0A4Z0V672"/>
<dbReference type="InterPro" id="IPR002142">
    <property type="entry name" value="Peptidase_S49"/>
</dbReference>
<comment type="caution">
    <text evidence="9">The sequence shown here is derived from an EMBL/GenBank/DDBJ whole genome shotgun (WGS) entry which is preliminary data.</text>
</comment>
<dbReference type="PANTHER" id="PTHR33209">
    <property type="entry name" value="PROTEASE 4"/>
    <property type="match status" value="1"/>
</dbReference>
<sequence>MKKFLMAFLGTLAGIWFSLFIAFFGLLLIIAAAGVSSLGRSKVVQVNDHSYLKLVLAGELSDRPGQLDPIAVMRGDKTVTQGVNEIVGSIDASAGDDRIDGIVIDCRGSSAGLAKRQAIVEALKRFKDAAPEKWIYAYGDIYTQGDYYVATAADSIFINPIGQIDIHGLSSTRYYFKNLLDKLGVDVQVVKVGTYKSAVEPYILDGMSAPAREQEELFLSNIWENIAGEIAEARKVSADTVNHWANGSIYAAPTEDYVKMHIADRMVYRHEFDSIVAYATGVGDVNDLNPVTPAEYCQVNDVFRKGDGGSANIAVLYACGDITDETGEGIVARTMVPQILSLADDKSIDGLIMYVNSGGGSAFASEQIWEALEQWKSLTGKPFFVSMADYAASGGYYISCGADRIYAQPTTLTGSIGIFGLIPDLKGLISGKFGITTSTVATNPNGAMPSLLQPMSPAQQASMQAYVDRGYELFTARCAQGRGLSQDSLKMIAEGRVWDGSEALKLGLVDEIGGLDAAIQGMAKRLDATSWTVRNYPERKEKWYDLLVEAGADIKADIVRDELGEMASLYDTLNSIKGMSTLQARMEAMDVNL</sequence>
<reference evidence="9 10" key="1">
    <citation type="submission" date="2019-02" db="EMBL/GenBank/DDBJ databases">
        <title>Isolation and identification of novel species under the genus Muribaculum.</title>
        <authorList>
            <person name="Miyake S."/>
            <person name="Ding Y."/>
            <person name="Low A."/>
            <person name="Soh M."/>
            <person name="Seedorf H."/>
        </authorList>
    </citation>
    <scope>NUCLEOTIDE SEQUENCE [LARGE SCALE GENOMIC DNA]</scope>
    <source>
        <strain evidence="9 10">TLL-A3</strain>
    </source>
</reference>
<dbReference type="CDD" id="cd07018">
    <property type="entry name" value="S49_SppA_67K_type"/>
    <property type="match status" value="1"/>
</dbReference>
<dbReference type="EMBL" id="SJSA01000001">
    <property type="protein sequence ID" value="TGG39335.1"/>
    <property type="molecule type" value="Genomic_DNA"/>
</dbReference>
<dbReference type="InterPro" id="IPR004634">
    <property type="entry name" value="Pept_S49_pIV"/>
</dbReference>
<evidence type="ECO:0000256" key="3">
    <source>
        <dbReference type="ARBA" id="ARBA00022670"/>
    </source>
</evidence>
<feature type="domain" description="Peptidase S49" evidence="8">
    <location>
        <begin position="379"/>
        <end position="526"/>
    </location>
</feature>
<keyword evidence="10" id="KW-1185">Reference proteome</keyword>
<comment type="similarity">
    <text evidence="2">Belongs to the peptidase S49 family.</text>
</comment>
<dbReference type="GO" id="GO:0006465">
    <property type="term" value="P:signal peptide processing"/>
    <property type="evidence" value="ECO:0007669"/>
    <property type="project" value="InterPro"/>
</dbReference>
<gene>
    <name evidence="9" type="primary">sppA</name>
    <name evidence="9" type="ORF">EZ315_00885</name>
</gene>
<keyword evidence="3" id="KW-0645">Protease</keyword>
<dbReference type="PIRSF" id="PIRSF001217">
    <property type="entry name" value="Protease_4_SppA"/>
    <property type="match status" value="1"/>
</dbReference>
<feature type="domain" description="Peptidase S49" evidence="8">
    <location>
        <begin position="132"/>
        <end position="252"/>
    </location>
</feature>
<dbReference type="GO" id="GO:0016020">
    <property type="term" value="C:membrane"/>
    <property type="evidence" value="ECO:0007669"/>
    <property type="project" value="UniProtKB-SubCell"/>
</dbReference>
<dbReference type="GeneID" id="82148325"/>
<dbReference type="InterPro" id="IPR047272">
    <property type="entry name" value="S49_SppA_C"/>
</dbReference>
<dbReference type="InterPro" id="IPR004635">
    <property type="entry name" value="Pept_S49_SppA"/>
</dbReference>
<accession>A0A4Z0V672</accession>
<evidence type="ECO:0000256" key="2">
    <source>
        <dbReference type="ARBA" id="ARBA00008683"/>
    </source>
</evidence>
<dbReference type="RefSeq" id="WP_135469809.1">
    <property type="nucleotide sequence ID" value="NZ_CASGTF010000014.1"/>
</dbReference>
<dbReference type="CDD" id="cd07023">
    <property type="entry name" value="S49_Sppa_N_C"/>
    <property type="match status" value="1"/>
</dbReference>
<comment type="subcellular location">
    <subcellularLocation>
        <location evidence="1">Membrane</location>
    </subcellularLocation>
</comment>
<dbReference type="SUPFAM" id="SSF52096">
    <property type="entry name" value="ClpP/crotonase"/>
    <property type="match status" value="2"/>
</dbReference>
<dbReference type="PANTHER" id="PTHR33209:SF1">
    <property type="entry name" value="PEPTIDASE S49 DOMAIN-CONTAINING PROTEIN"/>
    <property type="match status" value="1"/>
</dbReference>
<dbReference type="NCBIfam" id="TIGR00706">
    <property type="entry name" value="SppA_dom"/>
    <property type="match status" value="1"/>
</dbReference>
<dbReference type="Gene3D" id="3.90.226.10">
    <property type="entry name" value="2-enoyl-CoA Hydratase, Chain A, domain 1"/>
    <property type="match status" value="3"/>
</dbReference>
<feature type="active site" description="Proton donor/acceptor" evidence="7">
    <location>
        <position position="196"/>
    </location>
</feature>
<evidence type="ECO:0000313" key="10">
    <source>
        <dbReference type="Proteomes" id="UP000297635"/>
    </source>
</evidence>
<evidence type="ECO:0000256" key="5">
    <source>
        <dbReference type="ARBA" id="ARBA00022825"/>
    </source>
</evidence>
<evidence type="ECO:0000259" key="8">
    <source>
        <dbReference type="Pfam" id="PF01343"/>
    </source>
</evidence>
<evidence type="ECO:0000256" key="6">
    <source>
        <dbReference type="ARBA" id="ARBA00023136"/>
    </source>
</evidence>
<proteinExistence type="inferred from homology"/>
<feature type="active site" description="Nucleophile" evidence="7">
    <location>
        <position position="393"/>
    </location>
</feature>
<evidence type="ECO:0000256" key="7">
    <source>
        <dbReference type="PIRSR" id="PIRSR001217-1"/>
    </source>
</evidence>
<dbReference type="GO" id="GO:0008236">
    <property type="term" value="F:serine-type peptidase activity"/>
    <property type="evidence" value="ECO:0007669"/>
    <property type="project" value="UniProtKB-KW"/>
</dbReference>
<dbReference type="InterPro" id="IPR029045">
    <property type="entry name" value="ClpP/crotonase-like_dom_sf"/>
</dbReference>
<keyword evidence="4" id="KW-0378">Hydrolase</keyword>
<keyword evidence="5" id="KW-0720">Serine protease</keyword>
<evidence type="ECO:0000313" key="9">
    <source>
        <dbReference type="EMBL" id="TGG39335.1"/>
    </source>
</evidence>
<dbReference type="Pfam" id="PF01343">
    <property type="entry name" value="Peptidase_S49"/>
    <property type="match status" value="2"/>
</dbReference>
<protein>
    <submittedName>
        <fullName evidence="9">Signal peptide peptidase SppA</fullName>
    </submittedName>
</protein>
<evidence type="ECO:0000256" key="1">
    <source>
        <dbReference type="ARBA" id="ARBA00004370"/>
    </source>
</evidence>
<dbReference type="InterPro" id="IPR047217">
    <property type="entry name" value="S49_SppA_67K_type_N"/>
</dbReference>
<dbReference type="Gene3D" id="6.20.330.10">
    <property type="match status" value="1"/>
</dbReference>
<dbReference type="Proteomes" id="UP000297635">
    <property type="component" value="Unassembled WGS sequence"/>
</dbReference>
<keyword evidence="6" id="KW-0472">Membrane</keyword>
<organism evidence="9 10">
    <name type="scientific">Duncaniella freteri</name>
    <dbReference type="NCBI Taxonomy" id="2530391"/>
    <lineage>
        <taxon>Bacteria</taxon>
        <taxon>Pseudomonadati</taxon>
        <taxon>Bacteroidota</taxon>
        <taxon>Bacteroidia</taxon>
        <taxon>Bacteroidales</taxon>
        <taxon>Muribaculaceae</taxon>
        <taxon>Duncaniella</taxon>
    </lineage>
</organism>